<keyword evidence="5" id="KW-1185">Reference proteome</keyword>
<dbReference type="Gene3D" id="3.60.21.10">
    <property type="match status" value="1"/>
</dbReference>
<dbReference type="Proteomes" id="UP001449582">
    <property type="component" value="Unassembled WGS sequence"/>
</dbReference>
<dbReference type="InterPro" id="IPR024654">
    <property type="entry name" value="Calcineurin-like_PHP_lpxH"/>
</dbReference>
<keyword evidence="2" id="KW-0479">Metal-binding</keyword>
<gene>
    <name evidence="4" type="ORF">UREOM_1350</name>
</gene>
<sequence>MNELNKIELTFNNLKKVLVVSDIHGYGYLLDEVIELEQPDLVLLAGDHCLKPEFLDERHIVYVAGNNDDWGPERLVINLNGMRVGLIHGHKQFSFTHWETKLENEFAEDNVDLIIYGHSHKESFDNYKKPYILNPGSLALPRNKNLSRTYVLIDFINNKTEVLFKTYR</sequence>
<dbReference type="SUPFAM" id="SSF56300">
    <property type="entry name" value="Metallo-dependent phosphatases"/>
    <property type="match status" value="1"/>
</dbReference>
<dbReference type="PANTHER" id="PTHR11124">
    <property type="entry name" value="VACUOLAR SORTING PROTEIN VPS29"/>
    <property type="match status" value="1"/>
</dbReference>
<dbReference type="RefSeq" id="WP_353289590.1">
    <property type="nucleotide sequence ID" value="NZ_BAABQM010000001.1"/>
</dbReference>
<dbReference type="InterPro" id="IPR000979">
    <property type="entry name" value="Phosphodiesterase_MJ0936/Vps29"/>
</dbReference>
<comment type="cofactor">
    <cofactor evidence="2">
        <name>a divalent metal cation</name>
        <dbReference type="ChEBI" id="CHEBI:60240"/>
    </cofactor>
</comment>
<evidence type="ECO:0000313" key="5">
    <source>
        <dbReference type="Proteomes" id="UP001449582"/>
    </source>
</evidence>
<dbReference type="EC" id="3.1.4.-" evidence="2"/>
<accession>A0ABP9U6K5</accession>
<evidence type="ECO:0000313" key="4">
    <source>
        <dbReference type="EMBL" id="GAA5414424.1"/>
    </source>
</evidence>
<protein>
    <recommendedName>
        <fullName evidence="2">Phosphoesterase</fullName>
        <ecNumber evidence="2">3.1.4.-</ecNumber>
    </recommendedName>
</protein>
<organism evidence="4 5">
    <name type="scientific">Ureaplasma ceti</name>
    <dbReference type="NCBI Taxonomy" id="3119530"/>
    <lineage>
        <taxon>Bacteria</taxon>
        <taxon>Bacillati</taxon>
        <taxon>Mycoplasmatota</taxon>
        <taxon>Mycoplasmoidales</taxon>
        <taxon>Mycoplasmoidaceae</taxon>
        <taxon>Ureaplasma</taxon>
    </lineage>
</organism>
<dbReference type="NCBIfam" id="TIGR00040">
    <property type="entry name" value="yfcE"/>
    <property type="match status" value="1"/>
</dbReference>
<comment type="similarity">
    <text evidence="1 2">Belongs to the metallophosphoesterase superfamily. YfcE family.</text>
</comment>
<name>A0ABP9U6K5_9BACT</name>
<dbReference type="EMBL" id="BAABQM010000001">
    <property type="protein sequence ID" value="GAA5414424.1"/>
    <property type="molecule type" value="Genomic_DNA"/>
</dbReference>
<feature type="domain" description="Calcineurin-like phosphoesterase" evidence="3">
    <location>
        <begin position="16"/>
        <end position="155"/>
    </location>
</feature>
<proteinExistence type="inferred from homology"/>
<dbReference type="Pfam" id="PF12850">
    <property type="entry name" value="Metallophos_2"/>
    <property type="match status" value="1"/>
</dbReference>
<evidence type="ECO:0000256" key="2">
    <source>
        <dbReference type="RuleBase" id="RU362039"/>
    </source>
</evidence>
<evidence type="ECO:0000259" key="3">
    <source>
        <dbReference type="Pfam" id="PF12850"/>
    </source>
</evidence>
<comment type="caution">
    <text evidence="4">The sequence shown here is derived from an EMBL/GenBank/DDBJ whole genome shotgun (WGS) entry which is preliminary data.</text>
</comment>
<dbReference type="InterPro" id="IPR029052">
    <property type="entry name" value="Metallo-depent_PP-like"/>
</dbReference>
<evidence type="ECO:0000256" key="1">
    <source>
        <dbReference type="ARBA" id="ARBA00008950"/>
    </source>
</evidence>
<reference evidence="4" key="1">
    <citation type="submission" date="2024-02" db="EMBL/GenBank/DDBJ databases">
        <title>Draft genome sequence of new strains in genus Ureaplasma.</title>
        <authorList>
            <person name="Nakajima Y."/>
            <person name="Segawa T."/>
        </authorList>
    </citation>
    <scope>NUCLEOTIDE SEQUENCE [LARGE SCALE GENOMIC DNA]</scope>
    <source>
        <strain evidence="4">OM1</strain>
    </source>
</reference>